<accession>A0AAD8DY07</accession>
<keyword evidence="5" id="KW-1185">Reference proteome</keyword>
<keyword evidence="1" id="KW-0175">Coiled coil</keyword>
<gene>
    <name evidence="4" type="ORF">PYW07_004799</name>
</gene>
<name>A0AAD8DY07_MYTSE</name>
<dbReference type="InterPro" id="IPR011011">
    <property type="entry name" value="Znf_FYVE_PHD"/>
</dbReference>
<evidence type="ECO:0000259" key="3">
    <source>
        <dbReference type="Pfam" id="PF25298"/>
    </source>
</evidence>
<organism evidence="4 5">
    <name type="scientific">Mythimna separata</name>
    <name type="common">Oriental armyworm</name>
    <name type="synonym">Pseudaletia separata</name>
    <dbReference type="NCBI Taxonomy" id="271217"/>
    <lineage>
        <taxon>Eukaryota</taxon>
        <taxon>Metazoa</taxon>
        <taxon>Ecdysozoa</taxon>
        <taxon>Arthropoda</taxon>
        <taxon>Hexapoda</taxon>
        <taxon>Insecta</taxon>
        <taxon>Pterygota</taxon>
        <taxon>Neoptera</taxon>
        <taxon>Endopterygota</taxon>
        <taxon>Lepidoptera</taxon>
        <taxon>Glossata</taxon>
        <taxon>Ditrysia</taxon>
        <taxon>Noctuoidea</taxon>
        <taxon>Noctuidae</taxon>
        <taxon>Noctuinae</taxon>
        <taxon>Hadenini</taxon>
        <taxon>Mythimna</taxon>
    </lineage>
</organism>
<dbReference type="EMBL" id="JARGEI010000005">
    <property type="protein sequence ID" value="KAJ8731635.1"/>
    <property type="molecule type" value="Genomic_DNA"/>
</dbReference>
<dbReference type="Pfam" id="PF25298">
    <property type="entry name" value="Baculo_FP_2nd"/>
    <property type="match status" value="1"/>
</dbReference>
<proteinExistence type="predicted"/>
<evidence type="ECO:0000313" key="5">
    <source>
        <dbReference type="Proteomes" id="UP001231518"/>
    </source>
</evidence>
<dbReference type="SUPFAM" id="SSF57903">
    <property type="entry name" value="FYVE/PHD zinc finger"/>
    <property type="match status" value="1"/>
</dbReference>
<evidence type="ECO:0000256" key="1">
    <source>
        <dbReference type="SAM" id="Coils"/>
    </source>
</evidence>
<dbReference type="AlphaFoldDB" id="A0AAD8DY07"/>
<dbReference type="InterPro" id="IPR004941">
    <property type="entry name" value="FP_N"/>
</dbReference>
<feature type="coiled-coil region" evidence="1">
    <location>
        <begin position="111"/>
        <end position="159"/>
    </location>
</feature>
<evidence type="ECO:0000259" key="2">
    <source>
        <dbReference type="Pfam" id="PF03258"/>
    </source>
</evidence>
<reference evidence="4" key="1">
    <citation type="submission" date="2023-03" db="EMBL/GenBank/DDBJ databases">
        <title>Chromosome-level genomes of two armyworms, Mythimna separata and Mythimna loreyi, provide insights into the biosynthesis and reception of sex pheromones.</title>
        <authorList>
            <person name="Zhao H."/>
        </authorList>
    </citation>
    <scope>NUCLEOTIDE SEQUENCE</scope>
    <source>
        <strain evidence="4">BeijingLab</strain>
        <tissue evidence="4">Pupa</tissue>
    </source>
</reference>
<comment type="caution">
    <text evidence="4">The sequence shown here is derived from an EMBL/GenBank/DDBJ whole genome shotgun (WGS) entry which is preliminary data.</text>
</comment>
<evidence type="ECO:0000313" key="4">
    <source>
        <dbReference type="EMBL" id="KAJ8731635.1"/>
    </source>
</evidence>
<dbReference type="Proteomes" id="UP001231518">
    <property type="component" value="Chromosome 16"/>
</dbReference>
<feature type="domain" description="FP protein N-terminal" evidence="2">
    <location>
        <begin position="156"/>
        <end position="246"/>
    </location>
</feature>
<dbReference type="Pfam" id="PF03258">
    <property type="entry name" value="Baculo_FP"/>
    <property type="match status" value="1"/>
</dbReference>
<sequence>MVQCKKCKLFVSLAKDDLLKCKGACEAVYHRKCVQSSKQFLLTAICDDCQAAKSSPVHVKSAQGTKPPANTCEVSGENVLADINKKLEVLYSVEKKIVDLTTTVEFYSEMYQSLMEFKEESQKKIKSLEQKNIYLEKCNKALEERVQELEIKETEKNIELHGLEMYNQENVKSVVENLAKKLNLNPNEIEDAQRVGREKPDETKPKVVLVKLRSKTARNNWISARKENKITNDKVYANGSDSKIFINEDLPKYKRQLLWVVRNQLKPKGFQYVWVQDGSILVKKNSEEKKIYNIRSEEDLKKFEECK</sequence>
<protein>
    <submittedName>
        <fullName evidence="4">Uncharacterized protein</fullName>
    </submittedName>
</protein>
<feature type="domain" description="FP protein C-terminal" evidence="3">
    <location>
        <begin position="252"/>
        <end position="303"/>
    </location>
</feature>
<dbReference type="InterPro" id="IPR057251">
    <property type="entry name" value="FP_C"/>
</dbReference>